<sequence length="246" mass="26897">MATIAIYSLKGGVGKTTMSVNLAWSSATQSSRRTLLWDLDPQAASSWLLGGDSRGKDAAQAVFAKDLAPAALISPTAIERLDLLPADTSLRSLDHFFFSLGKRKRLAKLLEGLEKTYDRIILDCPPGLTETSEQVMRAADLILVPVIPSPLSRRALDDVIAYLDRENGGHAPILPVFSMVDRRRALHREAIEDNPDWPVIPMASAVEQMTVHRAPIGSYAARSPAGEAFASLWTGIERKLARVKDR</sequence>
<dbReference type="KEGG" id="spha:D3Y57_16980"/>
<keyword evidence="3" id="KW-1185">Reference proteome</keyword>
<reference evidence="2 3" key="1">
    <citation type="submission" date="2018-09" db="EMBL/GenBank/DDBJ databases">
        <title>Sphingomonas peninsula sp. nov., isolated from fildes peninsula, Antarctic soil.</title>
        <authorList>
            <person name="Yingchao G."/>
        </authorList>
    </citation>
    <scope>NUCLEOTIDE SEQUENCE [LARGE SCALE GENOMIC DNA]</scope>
    <source>
        <strain evidence="2 3">YZ-8</strain>
    </source>
</reference>
<evidence type="ECO:0000259" key="1">
    <source>
        <dbReference type="Pfam" id="PF13614"/>
    </source>
</evidence>
<accession>A0A494TNC8</accession>
<feature type="domain" description="AAA" evidence="1">
    <location>
        <begin position="2"/>
        <end position="164"/>
    </location>
</feature>
<proteinExistence type="predicted"/>
<dbReference type="CDD" id="cd02042">
    <property type="entry name" value="ParAB_family"/>
    <property type="match status" value="1"/>
</dbReference>
<dbReference type="RefSeq" id="WP_121154496.1">
    <property type="nucleotide sequence ID" value="NZ_CP032829.1"/>
</dbReference>
<dbReference type="PANTHER" id="PTHR13696">
    <property type="entry name" value="P-LOOP CONTAINING NUCLEOSIDE TRIPHOSPHATE HYDROLASE"/>
    <property type="match status" value="1"/>
</dbReference>
<gene>
    <name evidence="2" type="ORF">D3Y57_16980</name>
</gene>
<dbReference type="Pfam" id="PF13614">
    <property type="entry name" value="AAA_31"/>
    <property type="match status" value="1"/>
</dbReference>
<dbReference type="Proteomes" id="UP000276254">
    <property type="component" value="Chromosome"/>
</dbReference>
<dbReference type="AlphaFoldDB" id="A0A494TNC8"/>
<protein>
    <submittedName>
        <fullName evidence="2">ParA family protein</fullName>
    </submittedName>
</protein>
<dbReference type="SUPFAM" id="SSF52540">
    <property type="entry name" value="P-loop containing nucleoside triphosphate hydrolases"/>
    <property type="match status" value="1"/>
</dbReference>
<dbReference type="Gene3D" id="3.40.50.300">
    <property type="entry name" value="P-loop containing nucleotide triphosphate hydrolases"/>
    <property type="match status" value="1"/>
</dbReference>
<dbReference type="EMBL" id="CP032829">
    <property type="protein sequence ID" value="AYJ87316.1"/>
    <property type="molecule type" value="Genomic_DNA"/>
</dbReference>
<dbReference type="InterPro" id="IPR050678">
    <property type="entry name" value="DNA_Partitioning_ATPase"/>
</dbReference>
<dbReference type="InterPro" id="IPR027417">
    <property type="entry name" value="P-loop_NTPase"/>
</dbReference>
<dbReference type="PANTHER" id="PTHR13696:SF52">
    <property type="entry name" value="PARA FAMILY PROTEIN CT_582"/>
    <property type="match status" value="1"/>
</dbReference>
<evidence type="ECO:0000313" key="3">
    <source>
        <dbReference type="Proteomes" id="UP000276254"/>
    </source>
</evidence>
<evidence type="ECO:0000313" key="2">
    <source>
        <dbReference type="EMBL" id="AYJ87316.1"/>
    </source>
</evidence>
<dbReference type="OrthoDB" id="9804460at2"/>
<organism evidence="2 3">
    <name type="scientific">Sphingomonas paeninsulae</name>
    <dbReference type="NCBI Taxonomy" id="2319844"/>
    <lineage>
        <taxon>Bacteria</taxon>
        <taxon>Pseudomonadati</taxon>
        <taxon>Pseudomonadota</taxon>
        <taxon>Alphaproteobacteria</taxon>
        <taxon>Sphingomonadales</taxon>
        <taxon>Sphingomonadaceae</taxon>
        <taxon>Sphingomonas</taxon>
    </lineage>
</organism>
<dbReference type="InterPro" id="IPR025669">
    <property type="entry name" value="AAA_dom"/>
</dbReference>
<name>A0A494TNC8_SPHPE</name>